<dbReference type="EMBL" id="JBGFFE010000014">
    <property type="protein sequence ID" value="MEY8764040.1"/>
    <property type="molecule type" value="Genomic_DNA"/>
</dbReference>
<evidence type="ECO:0000313" key="3">
    <source>
        <dbReference type="Proteomes" id="UP001565220"/>
    </source>
</evidence>
<dbReference type="Pfam" id="PF07907">
    <property type="entry name" value="YibE_F"/>
    <property type="match status" value="1"/>
</dbReference>
<keyword evidence="1" id="KW-0472">Membrane</keyword>
<dbReference type="InterPro" id="IPR012507">
    <property type="entry name" value="YibE_F"/>
</dbReference>
<keyword evidence="1" id="KW-0812">Transmembrane</keyword>
<keyword evidence="1" id="KW-1133">Transmembrane helix</keyword>
<evidence type="ECO:0000313" key="2">
    <source>
        <dbReference type="EMBL" id="MEY8764040.1"/>
    </source>
</evidence>
<feature type="transmembrane region" description="Helical" evidence="1">
    <location>
        <begin position="309"/>
        <end position="329"/>
    </location>
</feature>
<organism evidence="2 3">
    <name type="scientific">Clostridium lapidicellarium</name>
    <dbReference type="NCBI Taxonomy" id="3240931"/>
    <lineage>
        <taxon>Bacteria</taxon>
        <taxon>Bacillati</taxon>
        <taxon>Bacillota</taxon>
        <taxon>Clostridia</taxon>
        <taxon>Eubacteriales</taxon>
        <taxon>Clostridiaceae</taxon>
        <taxon>Clostridium</taxon>
    </lineage>
</organism>
<feature type="transmembrane region" description="Helical" evidence="1">
    <location>
        <begin position="200"/>
        <end position="224"/>
    </location>
</feature>
<feature type="transmembrane region" description="Helical" evidence="1">
    <location>
        <begin position="149"/>
        <end position="168"/>
    </location>
</feature>
<sequence length="388" mass="41876">MKIKKDKNIMIVLMIFILLFSGMFSVKAVNNGNNKPIHGKVVKIESGGNKNSQRFSNVDVKIISGKLKGRTITVQNFVGGKIKDENSSTQSFVKVGDEVLINVDKYDKNGNVQKAYIYEIVRYKYLYKLGIFFVLLLIIIGGKKGIKSVITLAITGFMVLKVLIPLVIQGFNPVIVSSVICMIAIVVNLVIIGGKNEKTLSAIIGTFGGVLIAGFIALFSNSIIRVNGLTDDQMQSIIYVAQNSNFDFPGLLFAGIIMGALGAVMDVSISIASSVKEIEDAKPDITVKELIKSGMNVGKDIMGTMANTLILAYVGGAMYIMIMVSSYSYSSSVTTAVDQDVIASEILKALAGSIGLIFAIPITTVVAALLVKRHRNRSKEISEPEGEK</sequence>
<comment type="caution">
    <text evidence="2">The sequence shown here is derived from an EMBL/GenBank/DDBJ whole genome shotgun (WGS) entry which is preliminary data.</text>
</comment>
<dbReference type="Proteomes" id="UP001565220">
    <property type="component" value="Unassembled WGS sequence"/>
</dbReference>
<feature type="transmembrane region" description="Helical" evidence="1">
    <location>
        <begin position="251"/>
        <end position="272"/>
    </location>
</feature>
<proteinExistence type="predicted"/>
<reference evidence="2 3" key="1">
    <citation type="submission" date="2024-08" db="EMBL/GenBank/DDBJ databases">
        <title>Clostridium lapicellarii sp. nov., and Clostridium renhuaiense sp. nov., two species isolated from the mud in a fermentation cellar used for producing sauce-flavour Chinese liquors.</title>
        <authorList>
            <person name="Yang F."/>
            <person name="Wang H."/>
            <person name="Chen L.Q."/>
            <person name="Zhou N."/>
            <person name="Lu J.J."/>
            <person name="Pu X.X."/>
            <person name="Wan B."/>
            <person name="Wang L."/>
            <person name="Liu S.J."/>
        </authorList>
    </citation>
    <scope>NUCLEOTIDE SEQUENCE [LARGE SCALE GENOMIC DNA]</scope>
    <source>
        <strain evidence="2 3">MT-113</strain>
    </source>
</reference>
<feature type="transmembrane region" description="Helical" evidence="1">
    <location>
        <begin position="349"/>
        <end position="371"/>
    </location>
</feature>
<evidence type="ECO:0000256" key="1">
    <source>
        <dbReference type="SAM" id="Phobius"/>
    </source>
</evidence>
<dbReference type="PANTHER" id="PTHR41771">
    <property type="entry name" value="MEMBRANE PROTEIN-RELATED"/>
    <property type="match status" value="1"/>
</dbReference>
<keyword evidence="3" id="KW-1185">Reference proteome</keyword>
<feature type="transmembrane region" description="Helical" evidence="1">
    <location>
        <begin position="174"/>
        <end position="193"/>
    </location>
</feature>
<protein>
    <submittedName>
        <fullName evidence="2">YibE/F family protein</fullName>
    </submittedName>
</protein>
<dbReference type="PANTHER" id="PTHR41771:SF1">
    <property type="entry name" value="MEMBRANE PROTEIN"/>
    <property type="match status" value="1"/>
</dbReference>
<accession>A0ABV4DYR2</accession>
<gene>
    <name evidence="2" type="ORF">AB8S09_10375</name>
</gene>
<feature type="transmembrane region" description="Helical" evidence="1">
    <location>
        <begin position="125"/>
        <end position="142"/>
    </location>
</feature>
<name>A0ABV4DYR2_9CLOT</name>